<protein>
    <submittedName>
        <fullName evidence="6 7">Uncharacterized protein</fullName>
    </submittedName>
</protein>
<dbReference type="EMBL" id="KB096676">
    <property type="protein sequence ID" value="ESO03190.1"/>
    <property type="molecule type" value="Genomic_DNA"/>
</dbReference>
<organism evidence="7 8">
    <name type="scientific">Helobdella robusta</name>
    <name type="common">Californian leech</name>
    <dbReference type="NCBI Taxonomy" id="6412"/>
    <lineage>
        <taxon>Eukaryota</taxon>
        <taxon>Metazoa</taxon>
        <taxon>Spiralia</taxon>
        <taxon>Lophotrochozoa</taxon>
        <taxon>Annelida</taxon>
        <taxon>Clitellata</taxon>
        <taxon>Hirudinea</taxon>
        <taxon>Rhynchobdellida</taxon>
        <taxon>Glossiphoniidae</taxon>
        <taxon>Helobdella</taxon>
    </lineage>
</organism>
<keyword evidence="5" id="KW-0732">Signal</keyword>
<gene>
    <name evidence="7" type="primary">20212166</name>
    <name evidence="6" type="ORF">HELRODRAFT_192130</name>
</gene>
<proteinExistence type="inferred from homology"/>
<accession>T1FTL9</accession>
<dbReference type="InterPro" id="IPR029230">
    <property type="entry name" value="Macin"/>
</dbReference>
<sequence length="103" mass="12445">MKLYMRLCYLLVCVSVVISTSKPNCFLEFFREWNRCSEPSSELGTYFYRTCNSFCQVCLDAISGHCFQYPSICYPHFLRNNRRCRCYAPGRYDRKWWDPTCWL</sequence>
<dbReference type="GO" id="GO:0005576">
    <property type="term" value="C:extracellular region"/>
    <property type="evidence" value="ECO:0007669"/>
    <property type="project" value="UniProtKB-SubCell"/>
</dbReference>
<evidence type="ECO:0000256" key="4">
    <source>
        <dbReference type="ARBA" id="ARBA00023157"/>
    </source>
</evidence>
<reference evidence="8" key="1">
    <citation type="submission" date="2012-12" db="EMBL/GenBank/DDBJ databases">
        <authorList>
            <person name="Hellsten U."/>
            <person name="Grimwood J."/>
            <person name="Chapman J.A."/>
            <person name="Shapiro H."/>
            <person name="Aerts A."/>
            <person name="Otillar R.P."/>
            <person name="Terry A.Y."/>
            <person name="Boore J.L."/>
            <person name="Simakov O."/>
            <person name="Marletaz F."/>
            <person name="Cho S.-J."/>
            <person name="Edsinger-Gonzales E."/>
            <person name="Havlak P."/>
            <person name="Kuo D.-H."/>
            <person name="Larsson T."/>
            <person name="Lv J."/>
            <person name="Arendt D."/>
            <person name="Savage R."/>
            <person name="Osoegawa K."/>
            <person name="de Jong P."/>
            <person name="Lindberg D.R."/>
            <person name="Seaver E.C."/>
            <person name="Weisblat D.A."/>
            <person name="Putnam N.H."/>
            <person name="Grigoriev I.V."/>
            <person name="Rokhsar D.S."/>
        </authorList>
    </citation>
    <scope>NUCLEOTIDE SEQUENCE</scope>
</reference>
<reference evidence="6 8" key="2">
    <citation type="journal article" date="2013" name="Nature">
        <title>Insights into bilaterian evolution from three spiralian genomes.</title>
        <authorList>
            <person name="Simakov O."/>
            <person name="Marletaz F."/>
            <person name="Cho S.J."/>
            <person name="Edsinger-Gonzales E."/>
            <person name="Havlak P."/>
            <person name="Hellsten U."/>
            <person name="Kuo D.H."/>
            <person name="Larsson T."/>
            <person name="Lv J."/>
            <person name="Arendt D."/>
            <person name="Savage R."/>
            <person name="Osoegawa K."/>
            <person name="de Jong P."/>
            <person name="Grimwood J."/>
            <person name="Chapman J.A."/>
            <person name="Shapiro H."/>
            <person name="Aerts A."/>
            <person name="Otillar R.P."/>
            <person name="Terry A.Y."/>
            <person name="Boore J.L."/>
            <person name="Grigoriev I.V."/>
            <person name="Lindberg D.R."/>
            <person name="Seaver E.C."/>
            <person name="Weisblat D.A."/>
            <person name="Putnam N.H."/>
            <person name="Rokhsar D.S."/>
        </authorList>
    </citation>
    <scope>NUCLEOTIDE SEQUENCE</scope>
</reference>
<evidence type="ECO:0000256" key="5">
    <source>
        <dbReference type="SAM" id="SignalP"/>
    </source>
</evidence>
<dbReference type="HOGENOM" id="CLU_2294662_0_0_1"/>
<dbReference type="KEGG" id="hro:HELRODRAFT_192130"/>
<dbReference type="Gene3D" id="3.30.30.100">
    <property type="match status" value="1"/>
</dbReference>
<evidence type="ECO:0000313" key="8">
    <source>
        <dbReference type="Proteomes" id="UP000015101"/>
    </source>
</evidence>
<evidence type="ECO:0000256" key="1">
    <source>
        <dbReference type="ARBA" id="ARBA00004613"/>
    </source>
</evidence>
<dbReference type="EMBL" id="AMQM01004809">
    <property type="status" value="NOT_ANNOTATED_CDS"/>
    <property type="molecule type" value="Genomic_DNA"/>
</dbReference>
<evidence type="ECO:0000256" key="2">
    <source>
        <dbReference type="ARBA" id="ARBA00010366"/>
    </source>
</evidence>
<dbReference type="InterPro" id="IPR038456">
    <property type="entry name" value="Macin_sf"/>
</dbReference>
<dbReference type="Pfam" id="PF14865">
    <property type="entry name" value="Macin"/>
    <property type="match status" value="1"/>
</dbReference>
<dbReference type="GO" id="GO:0006952">
    <property type="term" value="P:defense response"/>
    <property type="evidence" value="ECO:0007669"/>
    <property type="project" value="InterPro"/>
</dbReference>
<dbReference type="CTD" id="20212166"/>
<comment type="similarity">
    <text evidence="2">Belongs to the macin family.</text>
</comment>
<reference evidence="7" key="3">
    <citation type="submission" date="2015-06" db="UniProtKB">
        <authorList>
            <consortium name="EnsemblMetazoa"/>
        </authorList>
    </citation>
    <scope>IDENTIFICATION</scope>
</reference>
<dbReference type="RefSeq" id="XP_009018883.1">
    <property type="nucleotide sequence ID" value="XM_009020635.1"/>
</dbReference>
<evidence type="ECO:0000313" key="7">
    <source>
        <dbReference type="EnsemblMetazoa" id="HelroP192130"/>
    </source>
</evidence>
<keyword evidence="4" id="KW-1015">Disulfide bond</keyword>
<feature type="signal peptide" evidence="5">
    <location>
        <begin position="1"/>
        <end position="19"/>
    </location>
</feature>
<feature type="chain" id="PRO_5010980988" evidence="5">
    <location>
        <begin position="20"/>
        <end position="103"/>
    </location>
</feature>
<dbReference type="InParanoid" id="T1FTL9"/>
<keyword evidence="8" id="KW-1185">Reference proteome</keyword>
<dbReference type="AlphaFoldDB" id="T1FTL9"/>
<evidence type="ECO:0000256" key="3">
    <source>
        <dbReference type="ARBA" id="ARBA00022525"/>
    </source>
</evidence>
<dbReference type="Proteomes" id="UP000015101">
    <property type="component" value="Unassembled WGS sequence"/>
</dbReference>
<evidence type="ECO:0000313" key="6">
    <source>
        <dbReference type="EMBL" id="ESO03190.1"/>
    </source>
</evidence>
<keyword evidence="3" id="KW-0964">Secreted</keyword>
<dbReference type="EnsemblMetazoa" id="HelroT192130">
    <property type="protein sequence ID" value="HelroP192130"/>
    <property type="gene ID" value="HelroG192130"/>
</dbReference>
<dbReference type="GeneID" id="20212166"/>
<comment type="subcellular location">
    <subcellularLocation>
        <location evidence="1">Secreted</location>
    </subcellularLocation>
</comment>
<name>T1FTL9_HELRO</name>